<sequence>MVQNCGDAPSNTASSAITYTPTDSDLNKALGDWLKTVLPAPFTIRQGQQNRTASPIGPYCVMQIVTTRLLATNGWSYTDSARVVTELREVTFQVNTFGAGAGDAVKQAAALWRDFYTTDWCRANAAPFSPLVAMEPRQSPFSNAENQYEDAWSVDLRMQVNYQRIIPQQFASEVVVTTIEADLPTT</sequence>
<comment type="caution">
    <text evidence="2">The sequence shown here is derived from an EMBL/GenBank/DDBJ whole genome shotgun (WGS) entry which is preliminary data.</text>
</comment>
<name>A0A511BDL0_9PROT</name>
<dbReference type="RefSeq" id="WP_146859998.1">
    <property type="nucleotide sequence ID" value="NZ_BARK01000029.1"/>
</dbReference>
<dbReference type="AlphaFoldDB" id="A0A511BDL0"/>
<dbReference type="OrthoDB" id="7507242at2"/>
<protein>
    <recommendedName>
        <fullName evidence="1">Phage neck terminator protein gp12-like domain-containing protein</fullName>
    </recommendedName>
</protein>
<evidence type="ECO:0000313" key="3">
    <source>
        <dbReference type="Proteomes" id="UP000321079"/>
    </source>
</evidence>
<keyword evidence="3" id="KW-1185">Reference proteome</keyword>
<dbReference type="InterPro" id="IPR057087">
    <property type="entry name" value="Gp12-like"/>
</dbReference>
<gene>
    <name evidence="2" type="ORF">GKA01_10940</name>
</gene>
<organism evidence="2 3">
    <name type="scientific">Gluconobacter kanchanaburiensis NBRC 103587</name>
    <dbReference type="NCBI Taxonomy" id="1307948"/>
    <lineage>
        <taxon>Bacteria</taxon>
        <taxon>Pseudomonadati</taxon>
        <taxon>Pseudomonadota</taxon>
        <taxon>Alphaproteobacteria</taxon>
        <taxon>Acetobacterales</taxon>
        <taxon>Acetobacteraceae</taxon>
        <taxon>Gluconobacter</taxon>
    </lineage>
</organism>
<feature type="domain" description="Phage neck terminator protein gp12-like" evidence="1">
    <location>
        <begin position="24"/>
        <end position="179"/>
    </location>
</feature>
<dbReference type="NCBIfam" id="NF047498">
    <property type="entry name" value="LIC_12616_fam"/>
    <property type="match status" value="1"/>
</dbReference>
<dbReference type="Pfam" id="PF23961">
    <property type="entry name" value="Phage_tail_terminator_9"/>
    <property type="match status" value="1"/>
</dbReference>
<evidence type="ECO:0000313" key="2">
    <source>
        <dbReference type="EMBL" id="GEK95897.1"/>
    </source>
</evidence>
<proteinExistence type="predicted"/>
<accession>A0A511BDL0</accession>
<evidence type="ECO:0000259" key="1">
    <source>
        <dbReference type="Pfam" id="PF23961"/>
    </source>
</evidence>
<dbReference type="Proteomes" id="UP000321079">
    <property type="component" value="Unassembled WGS sequence"/>
</dbReference>
<dbReference type="EMBL" id="BJVA01000005">
    <property type="protein sequence ID" value="GEK95897.1"/>
    <property type="molecule type" value="Genomic_DNA"/>
</dbReference>
<reference evidence="2 3" key="1">
    <citation type="submission" date="2019-07" db="EMBL/GenBank/DDBJ databases">
        <title>Whole genome shotgun sequence of Gluconobacter kanchanaburiensis NBRC 103587.</title>
        <authorList>
            <person name="Hosoyama A."/>
            <person name="Uohara A."/>
            <person name="Ohji S."/>
            <person name="Ichikawa N."/>
        </authorList>
    </citation>
    <scope>NUCLEOTIDE SEQUENCE [LARGE SCALE GENOMIC DNA]</scope>
    <source>
        <strain evidence="2 3">NBRC 103587</strain>
    </source>
</reference>